<comment type="caution">
    <text evidence="2">The sequence shown here is derived from an EMBL/GenBank/DDBJ whole genome shotgun (WGS) entry which is preliminary data.</text>
</comment>
<feature type="region of interest" description="Disordered" evidence="1">
    <location>
        <begin position="486"/>
        <end position="505"/>
    </location>
</feature>
<feature type="compositionally biased region" description="Polar residues" evidence="1">
    <location>
        <begin position="423"/>
        <end position="445"/>
    </location>
</feature>
<evidence type="ECO:0000313" key="2">
    <source>
        <dbReference type="EMBL" id="CAE6477317.1"/>
    </source>
</evidence>
<protein>
    <submittedName>
        <fullName evidence="2">Uncharacterized protein</fullName>
    </submittedName>
</protein>
<proteinExistence type="predicted"/>
<accession>A0A8H3H1H4</accession>
<dbReference type="EMBL" id="CAJMWX010001251">
    <property type="protein sequence ID" value="CAE6477317.1"/>
    <property type="molecule type" value="Genomic_DNA"/>
</dbReference>
<organism evidence="2 3">
    <name type="scientific">Rhizoctonia solani</name>
    <dbReference type="NCBI Taxonomy" id="456999"/>
    <lineage>
        <taxon>Eukaryota</taxon>
        <taxon>Fungi</taxon>
        <taxon>Dikarya</taxon>
        <taxon>Basidiomycota</taxon>
        <taxon>Agaricomycotina</taxon>
        <taxon>Agaricomycetes</taxon>
        <taxon>Cantharellales</taxon>
        <taxon>Ceratobasidiaceae</taxon>
        <taxon>Rhizoctonia</taxon>
    </lineage>
</organism>
<sequence>MKRQIKFNSATAELRGPIVDWCGGLRYTKICKLELRAIHVHTNSPVLVVDVLLANSSKYRLQRIIEPNSNQPVDTIDSLLPSESGAEIQPCIKISFSKDKRPDLLFILCVCYGIFRRDESSIAPAGCNFFALALVLSAARVCIPRGGVSINSTDSSVERLWNDAFQVMEDYGHAFWTDTAGEYVMHITRELIRKAAQHEISAHLTGHSNESDTSIIMSAMARVEALVESREVSLLSIWDETWDSYYRKLRKQGTWAWAALRLSRRFRKKSPQTPDLSLDTPVTGRQAGRLPSRVQLRSLGLSNTSLAQINTGLIGAQWSRDPFLSDATAGKREETRTNKHHDIGVTGIGFPSQNFDRHPIAANSGTGTQSPQPKLDAPALVLQDVNDRFVWISAVEIAIEKAWDVAWSTGVRTGEIAARKAQGLQSPIHTTGKQPHTQYLGSNNRPKSRTHVSPAVKGVIAYGNLAAQWLAEINSTMSVRYARATSHNQASTLPEPPEKPEVQNNEHVPERKGVKMLQKILTRDPSSASGNAALTHSWIHTTREYEKQYQAEKKAALRRGKEVIERYRSEGLPHGVDLNAFVAQAWGFTPWAQPEGYLSEGLNDQNMKNWKDAWILAWQAVWNQAWYIAAIKGVDFGVEGIYQQNWKGKFGPVYTKLMNTESHEKVRTDIGNQEQPFSTLEQYYFMLKELHHLFESYQSSIHSLHYDHLRIEVLPKEQVSYFASIPRVISEF</sequence>
<reference evidence="2" key="1">
    <citation type="submission" date="2021-01" db="EMBL/GenBank/DDBJ databases">
        <authorList>
            <person name="Kaushik A."/>
        </authorList>
    </citation>
    <scope>NUCLEOTIDE SEQUENCE</scope>
    <source>
        <strain evidence="2">AG4-R118</strain>
    </source>
</reference>
<evidence type="ECO:0000256" key="1">
    <source>
        <dbReference type="SAM" id="MobiDB-lite"/>
    </source>
</evidence>
<dbReference type="Proteomes" id="UP000663888">
    <property type="component" value="Unassembled WGS sequence"/>
</dbReference>
<gene>
    <name evidence="2" type="ORF">RDB_LOCUS118218</name>
</gene>
<evidence type="ECO:0000313" key="3">
    <source>
        <dbReference type="Proteomes" id="UP000663888"/>
    </source>
</evidence>
<name>A0A8H3H1H4_9AGAM</name>
<dbReference type="AlphaFoldDB" id="A0A8H3H1H4"/>
<feature type="region of interest" description="Disordered" evidence="1">
    <location>
        <begin position="423"/>
        <end position="450"/>
    </location>
</feature>